<feature type="non-terminal residue" evidence="1">
    <location>
        <position position="1"/>
    </location>
</feature>
<name>A0A835HV87_9MAGN</name>
<accession>A0A835HV87</accession>
<sequence>MICVLQLTFVPSWMPYGKQGMAKDSKAPSPVSCQHYNMLTTFCKNGIEHSQMILMDNQGEFLGGKVSRVRATSLGEAKALAAELAVDYILQFSNIGK</sequence>
<reference evidence="1 2" key="1">
    <citation type="submission" date="2020-10" db="EMBL/GenBank/DDBJ databases">
        <title>The Coptis chinensis genome and diversification of protoberbering-type alkaloids.</title>
        <authorList>
            <person name="Wang B."/>
            <person name="Shu S."/>
            <person name="Song C."/>
            <person name="Liu Y."/>
        </authorList>
    </citation>
    <scope>NUCLEOTIDE SEQUENCE [LARGE SCALE GENOMIC DNA]</scope>
    <source>
        <strain evidence="1">HL-2020</strain>
        <tissue evidence="1">Leaf</tissue>
    </source>
</reference>
<dbReference type="AlphaFoldDB" id="A0A835HV87"/>
<comment type="caution">
    <text evidence="1">The sequence shown here is derived from an EMBL/GenBank/DDBJ whole genome shotgun (WGS) entry which is preliminary data.</text>
</comment>
<organism evidence="1 2">
    <name type="scientific">Coptis chinensis</name>
    <dbReference type="NCBI Taxonomy" id="261450"/>
    <lineage>
        <taxon>Eukaryota</taxon>
        <taxon>Viridiplantae</taxon>
        <taxon>Streptophyta</taxon>
        <taxon>Embryophyta</taxon>
        <taxon>Tracheophyta</taxon>
        <taxon>Spermatophyta</taxon>
        <taxon>Magnoliopsida</taxon>
        <taxon>Ranunculales</taxon>
        <taxon>Ranunculaceae</taxon>
        <taxon>Coptidoideae</taxon>
        <taxon>Coptis</taxon>
    </lineage>
</organism>
<evidence type="ECO:0000313" key="1">
    <source>
        <dbReference type="EMBL" id="KAF9603898.1"/>
    </source>
</evidence>
<proteinExistence type="predicted"/>
<evidence type="ECO:0000313" key="2">
    <source>
        <dbReference type="Proteomes" id="UP000631114"/>
    </source>
</evidence>
<dbReference type="EMBL" id="JADFTS010000006">
    <property type="protein sequence ID" value="KAF9603898.1"/>
    <property type="molecule type" value="Genomic_DNA"/>
</dbReference>
<dbReference type="Proteomes" id="UP000631114">
    <property type="component" value="Unassembled WGS sequence"/>
</dbReference>
<protein>
    <submittedName>
        <fullName evidence="1">Uncharacterized protein</fullName>
    </submittedName>
</protein>
<gene>
    <name evidence="1" type="ORF">IFM89_038333</name>
</gene>
<keyword evidence="2" id="KW-1185">Reference proteome</keyword>